<dbReference type="PANTHER" id="PTHR40690:SF1">
    <property type="entry name" value="DUF1611 DOMAIN-CONTAINING PROTEIN"/>
    <property type="match status" value="1"/>
</dbReference>
<dbReference type="InterPro" id="IPR035402">
    <property type="entry name" value="DgcN-like_N"/>
</dbReference>
<dbReference type="PIRSF" id="PIRSF026760">
    <property type="entry name" value="UCP026760"/>
    <property type="match status" value="1"/>
</dbReference>
<evidence type="ECO:0000313" key="3">
    <source>
        <dbReference type="EMBL" id="UTV29603.1"/>
    </source>
</evidence>
<name>A0ABY5GJV7_9GAMM</name>
<proteinExistence type="predicted"/>
<accession>A0ABY5GJV7</accession>
<organism evidence="3 4">
    <name type="scientific">Photobacterium atrarenae</name>
    <dbReference type="NCBI Taxonomy" id="865757"/>
    <lineage>
        <taxon>Bacteria</taxon>
        <taxon>Pseudomonadati</taxon>
        <taxon>Pseudomonadota</taxon>
        <taxon>Gammaproteobacteria</taxon>
        <taxon>Vibrionales</taxon>
        <taxon>Vibrionaceae</taxon>
        <taxon>Photobacterium</taxon>
    </lineage>
</organism>
<reference evidence="3" key="1">
    <citation type="submission" date="2022-07" db="EMBL/GenBank/DDBJ databases">
        <title>Genome sequencing of Photobacterium atrarenae GJH2-4.</title>
        <authorList>
            <person name="Park S.-J."/>
        </authorList>
    </citation>
    <scope>NUCLEOTIDE SEQUENCE</scope>
    <source>
        <strain evidence="3">GJH2-4</strain>
    </source>
</reference>
<evidence type="ECO:0000259" key="2">
    <source>
        <dbReference type="Pfam" id="PF17396"/>
    </source>
</evidence>
<dbReference type="Pfam" id="PF17396">
    <property type="entry name" value="DUF1611_N"/>
    <property type="match status" value="1"/>
</dbReference>
<evidence type="ECO:0000313" key="4">
    <source>
        <dbReference type="Proteomes" id="UP001057998"/>
    </source>
</evidence>
<gene>
    <name evidence="3" type="ORF">NNL38_21560</name>
</gene>
<dbReference type="Gene3D" id="3.40.50.300">
    <property type="entry name" value="P-loop containing nucleotide triphosphate hydrolases"/>
    <property type="match status" value="1"/>
</dbReference>
<feature type="domain" description="D-glutamate N-acetyltransferase-like N-terminal" evidence="2">
    <location>
        <begin position="49"/>
        <end position="124"/>
    </location>
</feature>
<dbReference type="Pfam" id="PF07755">
    <property type="entry name" value="DUF1611"/>
    <property type="match status" value="1"/>
</dbReference>
<dbReference type="EMBL" id="CP101509">
    <property type="protein sequence ID" value="UTV29603.1"/>
    <property type="molecule type" value="Genomic_DNA"/>
</dbReference>
<protein>
    <submittedName>
        <fullName evidence="3">DUF1611 domain-containing protein</fullName>
    </submittedName>
</protein>
<sequence>MQIPQPYLLFLGDVTDPLAAKTARGILHWRPDSCVGQLRLTAQTVSLQLADLSLADAKNLGVKTLVIGTANAGGVIPESWQQVLKDAVQMGFHIASGMHQRLRDIPGLSALAEQHQVQLFDVRHYDTPLAVGTGQQRAGKRLLTVGSDCSVGKMYTALALDRALNQAGTPAQFKATGQTGILIQGQGISVDAVVADFISGAVEALSPGFDTHAWDIIEGQGSLMNPSFAGVSLGLLHGAQPDALVLCHELGRPHIRHLPHMPMPDISEVLAANLQAARLTNPKAEFVGICLNTSAISEQEAQLVCEQWRERYRLPVTDPVRFGVDNIIQRLVDRGA</sequence>
<dbReference type="InterPro" id="IPR035086">
    <property type="entry name" value="DgcN-like_C"/>
</dbReference>
<dbReference type="InterPro" id="IPR027417">
    <property type="entry name" value="P-loop_NTPase"/>
</dbReference>
<feature type="domain" description="D-glutamate N-acetyltransferase-like C-terminal" evidence="1">
    <location>
        <begin position="131"/>
        <end position="327"/>
    </location>
</feature>
<dbReference type="PANTHER" id="PTHR40690">
    <property type="entry name" value="GLL3100 PROTEIN"/>
    <property type="match status" value="1"/>
</dbReference>
<dbReference type="NCBIfam" id="NF041892">
    <property type="entry name" value="DgcN"/>
    <property type="match status" value="1"/>
</dbReference>
<dbReference type="Proteomes" id="UP001057998">
    <property type="component" value="Chromosome 2"/>
</dbReference>
<dbReference type="InterPro" id="IPR011669">
    <property type="entry name" value="DgcN-like"/>
</dbReference>
<dbReference type="SUPFAM" id="SSF52540">
    <property type="entry name" value="P-loop containing nucleoside triphosphate hydrolases"/>
    <property type="match status" value="1"/>
</dbReference>
<evidence type="ECO:0000259" key="1">
    <source>
        <dbReference type="Pfam" id="PF07755"/>
    </source>
</evidence>
<dbReference type="RefSeq" id="WP_255390921.1">
    <property type="nucleotide sequence ID" value="NZ_CP101509.1"/>
</dbReference>
<keyword evidence="4" id="KW-1185">Reference proteome</keyword>
<dbReference type="Gene3D" id="3.40.50.720">
    <property type="entry name" value="NAD(P)-binding Rossmann-like Domain"/>
    <property type="match status" value="1"/>
</dbReference>